<dbReference type="AlphaFoldDB" id="A0A8C4K329"/>
<accession>A0A8C4K329</accession>
<keyword evidence="4" id="KW-1185">Reference proteome</keyword>
<name>A0A8C4K329_DRONO</name>
<feature type="compositionally biased region" description="Basic residues" evidence="1">
    <location>
        <begin position="147"/>
        <end position="165"/>
    </location>
</feature>
<dbReference type="Ensembl" id="ENSDNVT00000018377.1">
    <property type="protein sequence ID" value="ENSDNVP00000015294.1"/>
    <property type="gene ID" value="ENSDNVG00000010765.1"/>
</dbReference>
<dbReference type="PANTHER" id="PTHR28399">
    <property type="entry name" value="BARTTIN"/>
    <property type="match status" value="1"/>
</dbReference>
<reference evidence="3" key="2">
    <citation type="submission" date="2025-09" db="UniProtKB">
        <authorList>
            <consortium name="Ensembl"/>
        </authorList>
    </citation>
    <scope>IDENTIFICATION</scope>
</reference>
<feature type="transmembrane region" description="Helical" evidence="2">
    <location>
        <begin position="6"/>
        <end position="26"/>
    </location>
</feature>
<evidence type="ECO:0000313" key="4">
    <source>
        <dbReference type="Proteomes" id="UP000694423"/>
    </source>
</evidence>
<keyword evidence="2" id="KW-0812">Transmembrane</keyword>
<dbReference type="GO" id="GO:0006821">
    <property type="term" value="P:chloride transport"/>
    <property type="evidence" value="ECO:0007669"/>
    <property type="project" value="InterPro"/>
</dbReference>
<dbReference type="PANTHER" id="PTHR28399:SF1">
    <property type="entry name" value="BARTTIN"/>
    <property type="match status" value="1"/>
</dbReference>
<proteinExistence type="predicted"/>
<dbReference type="Pfam" id="PF15462">
    <property type="entry name" value="Barttin"/>
    <property type="match status" value="1"/>
</dbReference>
<evidence type="ECO:0000256" key="2">
    <source>
        <dbReference type="SAM" id="Phobius"/>
    </source>
</evidence>
<reference evidence="3" key="1">
    <citation type="submission" date="2025-08" db="UniProtKB">
        <authorList>
            <consortium name="Ensembl"/>
        </authorList>
    </citation>
    <scope>IDENTIFICATION</scope>
</reference>
<evidence type="ECO:0000256" key="1">
    <source>
        <dbReference type="SAM" id="MobiDB-lite"/>
    </source>
</evidence>
<keyword evidence="2" id="KW-0472">Membrane</keyword>
<feature type="compositionally biased region" description="Pro residues" evidence="1">
    <location>
        <begin position="166"/>
        <end position="177"/>
    </location>
</feature>
<feature type="transmembrane region" description="Helical" evidence="2">
    <location>
        <begin position="33"/>
        <end position="53"/>
    </location>
</feature>
<dbReference type="Proteomes" id="UP000694423">
    <property type="component" value="Unplaced"/>
</dbReference>
<dbReference type="InterPro" id="IPR029181">
    <property type="entry name" value="Barttin"/>
</dbReference>
<protein>
    <submittedName>
        <fullName evidence="3">Barttin CLCNK type accessory subunit beta</fullName>
    </submittedName>
</protein>
<feature type="compositionally biased region" description="Low complexity" evidence="1">
    <location>
        <begin position="76"/>
        <end position="98"/>
    </location>
</feature>
<organism evidence="3 4">
    <name type="scientific">Dromaius novaehollandiae</name>
    <name type="common">Emu</name>
    <dbReference type="NCBI Taxonomy" id="8790"/>
    <lineage>
        <taxon>Eukaryota</taxon>
        <taxon>Metazoa</taxon>
        <taxon>Chordata</taxon>
        <taxon>Craniata</taxon>
        <taxon>Vertebrata</taxon>
        <taxon>Euteleostomi</taxon>
        <taxon>Archelosauria</taxon>
        <taxon>Archosauria</taxon>
        <taxon>Dinosauria</taxon>
        <taxon>Saurischia</taxon>
        <taxon>Theropoda</taxon>
        <taxon>Coelurosauria</taxon>
        <taxon>Aves</taxon>
        <taxon>Palaeognathae</taxon>
        <taxon>Casuariiformes</taxon>
        <taxon>Dromaiidae</taxon>
        <taxon>Dromaius</taxon>
    </lineage>
</organism>
<dbReference type="GO" id="GO:0016323">
    <property type="term" value="C:basolateral plasma membrane"/>
    <property type="evidence" value="ECO:0007669"/>
    <property type="project" value="TreeGrafter"/>
</dbReference>
<keyword evidence="2" id="KW-1133">Transmembrane helix</keyword>
<dbReference type="GO" id="GO:0017081">
    <property type="term" value="F:chloride channel regulator activity"/>
    <property type="evidence" value="ECO:0007669"/>
    <property type="project" value="TreeGrafter"/>
</dbReference>
<sequence>MAEEKTFRYAFIMLGFFLVMTGLFIMSVDKPQVYITFCTLGILLVAVGIAWSMCQCYPKITFVPADSETERFLVPRPVAGAATRPAPTRRACPPTSRPSGRRPPSPRAAPRPGCGRKPRSTRSCRGVPPRRPPETRRPTGPRPPAAARRRSPPSRRSWTPRRRPPRPPAAPGGPPPGRTTSTTACGRARTRCWATASSFSSPRTSCRPGN</sequence>
<evidence type="ECO:0000313" key="3">
    <source>
        <dbReference type="Ensembl" id="ENSDNVP00000015294.1"/>
    </source>
</evidence>
<feature type="region of interest" description="Disordered" evidence="1">
    <location>
        <begin position="76"/>
        <end position="187"/>
    </location>
</feature>